<dbReference type="GO" id="GO:0016020">
    <property type="term" value="C:membrane"/>
    <property type="evidence" value="ECO:0007669"/>
    <property type="project" value="InterPro"/>
</dbReference>
<keyword evidence="1" id="KW-1133">Transmembrane helix</keyword>
<dbReference type="RefSeq" id="WP_191123345.1">
    <property type="nucleotide sequence ID" value="NZ_JACXWY010000002.1"/>
</dbReference>
<dbReference type="Proteomes" id="UP000619295">
    <property type="component" value="Unassembled WGS sequence"/>
</dbReference>
<dbReference type="PANTHER" id="PTHR22911">
    <property type="entry name" value="ACYL-MALONYL CONDENSING ENZYME-RELATED"/>
    <property type="match status" value="1"/>
</dbReference>
<organism evidence="3 4">
    <name type="scientific">Bosea spartocytisi</name>
    <dbReference type="NCBI Taxonomy" id="2773451"/>
    <lineage>
        <taxon>Bacteria</taxon>
        <taxon>Pseudomonadati</taxon>
        <taxon>Pseudomonadota</taxon>
        <taxon>Alphaproteobacteria</taxon>
        <taxon>Hyphomicrobiales</taxon>
        <taxon>Boseaceae</taxon>
        <taxon>Bosea</taxon>
    </lineage>
</organism>
<protein>
    <submittedName>
        <fullName evidence="3">EamA family transporter</fullName>
    </submittedName>
</protein>
<keyword evidence="1" id="KW-0472">Membrane</keyword>
<sequence length="164" mass="18071">MMSRQQTSAILLLLVLALQILPVSDALAKSMSASLPLLQVVWARFFFHCLATGAYAAWRYGPETLRPTVSTRLLARSASLFVAVGLFYVAIHFMPLTAALTLWFVAPFLLTLMARFLFKEEVDAAQWLAIAAGFAGIIIAIRPSPETWEWTYLVGLLAGFGYAV</sequence>
<feature type="transmembrane region" description="Helical" evidence="1">
    <location>
        <begin position="73"/>
        <end position="94"/>
    </location>
</feature>
<reference evidence="3" key="1">
    <citation type="submission" date="2020-09" db="EMBL/GenBank/DDBJ databases">
        <title>Bosea spartocytisi sp. nov. a root nodule endophyte of Spartocytisus supranubius in the high mountain ecosystem fo the Teide National Park (Canary Islands, Spain).</title>
        <authorList>
            <person name="Pulido-Suarez L."/>
            <person name="Peix A."/>
            <person name="Igual J.M."/>
            <person name="Socas-Perez N."/>
            <person name="Velazquez E."/>
            <person name="Flores-Felix J.D."/>
            <person name="Leon-Barrios M."/>
        </authorList>
    </citation>
    <scope>NUCLEOTIDE SEQUENCE</scope>
    <source>
        <strain evidence="3">SSUT16</strain>
    </source>
</reference>
<name>A0A927E5Q6_9HYPH</name>
<dbReference type="InterPro" id="IPR000620">
    <property type="entry name" value="EamA_dom"/>
</dbReference>
<accession>A0A927E5Q6</accession>
<evidence type="ECO:0000256" key="1">
    <source>
        <dbReference type="SAM" id="Phobius"/>
    </source>
</evidence>
<keyword evidence="4" id="KW-1185">Reference proteome</keyword>
<dbReference type="AlphaFoldDB" id="A0A927E5Q6"/>
<evidence type="ECO:0000259" key="2">
    <source>
        <dbReference type="Pfam" id="PF00892"/>
    </source>
</evidence>
<feature type="domain" description="EamA" evidence="2">
    <location>
        <begin position="11"/>
        <end position="140"/>
    </location>
</feature>
<comment type="caution">
    <text evidence="3">The sequence shown here is derived from an EMBL/GenBank/DDBJ whole genome shotgun (WGS) entry which is preliminary data.</text>
</comment>
<feature type="transmembrane region" description="Helical" evidence="1">
    <location>
        <begin position="100"/>
        <end position="118"/>
    </location>
</feature>
<dbReference type="PANTHER" id="PTHR22911:SF103">
    <property type="entry name" value="BLR2811 PROTEIN"/>
    <property type="match status" value="1"/>
</dbReference>
<feature type="transmembrane region" description="Helical" evidence="1">
    <location>
        <begin position="125"/>
        <end position="141"/>
    </location>
</feature>
<keyword evidence="1" id="KW-0812">Transmembrane</keyword>
<proteinExistence type="predicted"/>
<evidence type="ECO:0000313" key="3">
    <source>
        <dbReference type="EMBL" id="MBD3844667.1"/>
    </source>
</evidence>
<dbReference type="Pfam" id="PF00892">
    <property type="entry name" value="EamA"/>
    <property type="match status" value="1"/>
</dbReference>
<evidence type="ECO:0000313" key="4">
    <source>
        <dbReference type="Proteomes" id="UP000619295"/>
    </source>
</evidence>
<dbReference type="SUPFAM" id="SSF103481">
    <property type="entry name" value="Multidrug resistance efflux transporter EmrE"/>
    <property type="match status" value="1"/>
</dbReference>
<dbReference type="EMBL" id="JACXWY010000002">
    <property type="protein sequence ID" value="MBD3844667.1"/>
    <property type="molecule type" value="Genomic_DNA"/>
</dbReference>
<feature type="transmembrane region" description="Helical" evidence="1">
    <location>
        <begin position="42"/>
        <end position="61"/>
    </location>
</feature>
<gene>
    <name evidence="3" type="ORF">IED13_03060</name>
</gene>
<dbReference type="Gene3D" id="1.10.3730.20">
    <property type="match status" value="1"/>
</dbReference>
<dbReference type="InterPro" id="IPR037185">
    <property type="entry name" value="EmrE-like"/>
</dbReference>